<dbReference type="GO" id="GO:0047905">
    <property type="term" value="F:fructose-6-phosphate phosphoketolase activity"/>
    <property type="evidence" value="ECO:0007669"/>
    <property type="project" value="UniProtKB-EC"/>
</dbReference>
<keyword evidence="3" id="KW-1185">Reference proteome</keyword>
<evidence type="ECO:0000313" key="2">
    <source>
        <dbReference type="EMBL" id="KWW98787.1"/>
    </source>
</evidence>
<feature type="domain" description="Xylulose 5-phosphate/Fructose 6-phosphate phosphoketolase C-terminal" evidence="1">
    <location>
        <begin position="1"/>
        <end position="60"/>
    </location>
</feature>
<dbReference type="EMBL" id="LAXD01000001">
    <property type="protein sequence ID" value="KWW98787.1"/>
    <property type="molecule type" value="Genomic_DNA"/>
</dbReference>
<name>A0A132MLP4_9ACTN</name>
<dbReference type="AlphaFoldDB" id="A0A132MLP4"/>
<comment type="caution">
    <text evidence="2">The sequence shown here is derived from an EMBL/GenBank/DDBJ whole genome shotgun (WGS) entry which is preliminary data.</text>
</comment>
<dbReference type="GO" id="GO:0005975">
    <property type="term" value="P:carbohydrate metabolic process"/>
    <property type="evidence" value="ECO:0007669"/>
    <property type="project" value="InterPro"/>
</dbReference>
<dbReference type="Gene3D" id="3.40.50.920">
    <property type="match status" value="1"/>
</dbReference>
<evidence type="ECO:0000313" key="3">
    <source>
        <dbReference type="Proteomes" id="UP000070188"/>
    </source>
</evidence>
<dbReference type="EC" id="4.1.2.9" evidence="2"/>
<reference evidence="3" key="1">
    <citation type="submission" date="2015-04" db="EMBL/GenBank/DDBJ databases">
        <title>Physiological reanalysis, assessment of diazotrophy, and genome sequences of multiple isolates of Streptomyces thermoautotrophicus.</title>
        <authorList>
            <person name="MacKellar D.C."/>
            <person name="Lieber L."/>
            <person name="Norman J."/>
            <person name="Bolger A."/>
            <person name="Tobin C."/>
            <person name="Murray J.W."/>
            <person name="Chang R."/>
            <person name="Ford T."/>
            <person name="Nguyen P.Q."/>
            <person name="Woodward J."/>
            <person name="Permingeat H."/>
            <person name="Joshi N.S."/>
            <person name="Silver P.A."/>
            <person name="Usadel B."/>
            <person name="Rutherford A.W."/>
            <person name="Friesen M."/>
            <person name="Prell J."/>
        </authorList>
    </citation>
    <scope>NUCLEOTIDE SEQUENCE [LARGE SCALE GENOMIC DNA]</scope>
    <source>
        <strain evidence="3">H1</strain>
    </source>
</reference>
<keyword evidence="2" id="KW-0456">Lyase</keyword>
<dbReference type="PATRIC" id="fig|1469144.10.peg.511"/>
<dbReference type="InterPro" id="IPR018969">
    <property type="entry name" value="Xul5P/Fru6P_PKetolase_C"/>
</dbReference>
<dbReference type="GO" id="GO:0050193">
    <property type="term" value="F:phosphoketolase activity"/>
    <property type="evidence" value="ECO:0007669"/>
    <property type="project" value="UniProtKB-EC"/>
</dbReference>
<dbReference type="STRING" id="1469144.LI90_416"/>
<dbReference type="Proteomes" id="UP000070188">
    <property type="component" value="Unassembled WGS sequence"/>
</dbReference>
<dbReference type="Pfam" id="PF09363">
    <property type="entry name" value="XFP_C"/>
    <property type="match status" value="1"/>
</dbReference>
<sequence>MVVRNDMDRFRLVMDVLDRVPGLAARTAQLRQLMTDQRTRHSRYIVEHGEDLPEVRTWSWPR</sequence>
<organism evidence="2 3">
    <name type="scientific">Carbonactinospora thermoautotrophica</name>
    <dbReference type="NCBI Taxonomy" id="1469144"/>
    <lineage>
        <taxon>Bacteria</taxon>
        <taxon>Bacillati</taxon>
        <taxon>Actinomycetota</taxon>
        <taxon>Actinomycetes</taxon>
        <taxon>Kitasatosporales</taxon>
        <taxon>Carbonactinosporaceae</taxon>
        <taxon>Carbonactinospora</taxon>
    </lineage>
</organism>
<evidence type="ECO:0000259" key="1">
    <source>
        <dbReference type="Pfam" id="PF09363"/>
    </source>
</evidence>
<dbReference type="InterPro" id="IPR009014">
    <property type="entry name" value="Transketo_C/PFOR_II"/>
</dbReference>
<dbReference type="EC" id="4.1.2.22" evidence="2"/>
<protein>
    <submittedName>
        <fullName evidence="2">Xylulose-5-phosphate phosphoketolase</fullName>
        <ecNumber evidence="2">4.1.2.22</ecNumber>
        <ecNumber evidence="2">4.1.2.9</ecNumber>
    </submittedName>
</protein>
<gene>
    <name evidence="2" type="ORF">LI90_416</name>
</gene>
<accession>A0A132MLP4</accession>
<proteinExistence type="predicted"/>